<evidence type="ECO:0000313" key="13">
    <source>
        <dbReference type="Proteomes" id="UP001082703"/>
    </source>
</evidence>
<keyword evidence="12" id="KW-0969">Cilium</keyword>
<evidence type="ECO:0000313" key="12">
    <source>
        <dbReference type="EMBL" id="MCY1713054.1"/>
    </source>
</evidence>
<evidence type="ECO:0000256" key="3">
    <source>
        <dbReference type="ARBA" id="ARBA00011255"/>
    </source>
</evidence>
<evidence type="ECO:0000256" key="5">
    <source>
        <dbReference type="ARBA" id="ARBA00023143"/>
    </source>
</evidence>
<organism evidence="12 13">
    <name type="scientific">Caproiciproducens galactitolivorans</name>
    <dbReference type="NCBI Taxonomy" id="642589"/>
    <lineage>
        <taxon>Bacteria</taxon>
        <taxon>Bacillati</taxon>
        <taxon>Bacillota</taxon>
        <taxon>Clostridia</taxon>
        <taxon>Eubacteriales</taxon>
        <taxon>Acutalibacteraceae</taxon>
        <taxon>Caproiciproducens</taxon>
    </lineage>
</organism>
<protein>
    <recommendedName>
        <fullName evidence="7">Filament cap protein</fullName>
    </recommendedName>
    <alternativeName>
        <fullName evidence="6">Flagellar cap protein</fullName>
    </alternativeName>
</protein>
<evidence type="ECO:0000256" key="6">
    <source>
        <dbReference type="ARBA" id="ARBA00033074"/>
    </source>
</evidence>
<comment type="caution">
    <text evidence="12">The sequence shown here is derived from an EMBL/GenBank/DDBJ whole genome shotgun (WGS) entry which is preliminary data.</text>
</comment>
<feature type="region of interest" description="Disordered" evidence="9">
    <location>
        <begin position="1"/>
        <end position="20"/>
    </location>
</feature>
<dbReference type="InterPro" id="IPR003481">
    <property type="entry name" value="FliD_N"/>
</dbReference>
<keyword evidence="5" id="KW-0975">Bacterial flagellum</keyword>
<feature type="domain" description="Flagellar hook-associated protein 2 N-terminal" evidence="10">
    <location>
        <begin position="27"/>
        <end position="128"/>
    </location>
</feature>
<keyword evidence="12" id="KW-0282">Flagellum</keyword>
<evidence type="ECO:0000256" key="2">
    <source>
        <dbReference type="ARBA" id="ARBA00009764"/>
    </source>
</evidence>
<comment type="subunit">
    <text evidence="3">Homopentamer.</text>
</comment>
<dbReference type="EMBL" id="JAPOHA010000002">
    <property type="protein sequence ID" value="MCY1713054.1"/>
    <property type="molecule type" value="Genomic_DNA"/>
</dbReference>
<accession>A0ABT4BQG3</accession>
<dbReference type="Proteomes" id="UP001082703">
    <property type="component" value="Unassembled WGS sequence"/>
</dbReference>
<comment type="subcellular location">
    <subcellularLocation>
        <location evidence="1">Bacterial flagellum</location>
    </subcellularLocation>
</comment>
<dbReference type="PANTHER" id="PTHR30288">
    <property type="entry name" value="FLAGELLAR CAP/ASSEMBLY PROTEIN FLID"/>
    <property type="match status" value="1"/>
</dbReference>
<dbReference type="InterPro" id="IPR010809">
    <property type="entry name" value="FliD_C"/>
</dbReference>
<evidence type="ECO:0000256" key="4">
    <source>
        <dbReference type="ARBA" id="ARBA00023054"/>
    </source>
</evidence>
<dbReference type="RefSeq" id="WP_268057064.1">
    <property type="nucleotide sequence ID" value="NZ_JAPOHA010000002.1"/>
</dbReference>
<evidence type="ECO:0000256" key="7">
    <source>
        <dbReference type="ARBA" id="ARBA00033192"/>
    </source>
</evidence>
<evidence type="ECO:0000259" key="10">
    <source>
        <dbReference type="Pfam" id="PF02465"/>
    </source>
</evidence>
<keyword evidence="13" id="KW-1185">Reference proteome</keyword>
<keyword evidence="12" id="KW-0966">Cell projection</keyword>
<evidence type="ECO:0000256" key="8">
    <source>
        <dbReference type="SAM" id="Coils"/>
    </source>
</evidence>
<dbReference type="PANTHER" id="PTHR30288:SF0">
    <property type="entry name" value="FLAGELLAR HOOK-ASSOCIATED PROTEIN 2"/>
    <property type="match status" value="1"/>
</dbReference>
<keyword evidence="4 8" id="KW-0175">Coiled coil</keyword>
<feature type="compositionally biased region" description="Low complexity" evidence="9">
    <location>
        <begin position="1"/>
        <end position="18"/>
    </location>
</feature>
<sequence length="913" mass="97358">MIVSKTGSTSTSATTTSSNKRLSGLVSGLDTDSLVKQLSAGTQNKIDKQAQSKQIAQWQQSSYREVIKALTEFQTKYFSTTTSGSSILNPGFFTSTAIKNSSPFLNVTGNANAAKNMVVTKISQLAQQASFTSMHKASNEAITTGALSTSWSPNNIAGSTMTINYGGKDYKLTLDSSVVFNSGDSVSKITDALNDAIAKTDGLAGKVQFSVDSNKVTLTADSKISITDGTESLLSGLNLNKGDSGNTISSPVEANTDCFFKNTLTAGSTLDIKIGTTSYTLTIPKDTQISSDPATAAKSLQAILSEAIRSNTDASGKLSDLHDKLDVTVDNTGAVTFKTKDGVSDALSITGGSQNLLQGLGLKQTDGTISNSGTVDRSKLVSSYLGDTLAGSTLTFSLDGVKKYITLDASDLNSADNDYSTPEKLQAYLQKKLTAEFGTAKDASGAIVSKVNVSINSGKLSFETYKDTTQNGVAVGTSVLSLDTCDKSGVLGTNGALKVYAGETNRINTNKTLEDIQSNLSTPLQASADGTYGIIINDQKFTFKKTDTIDTVLKTINNDQHANVNITYSSVNDSFSVAAKNGGSASRVDIKNIDDKCNLADTLFGTVPTKDTNGNYIENSSAYSLTKGQDAKMTVSLDGNANNAIEITRSENKFTLDGVNFELLSTTDTTVSADKPIKFTADSQTDKLYDKIKSFVDDYNSIITLCTTKINERQSANDKYLPLTDDQKAQMTETQITEYEKKAKVGILNSDPLLSNLCLNLRKAMTDQVDSVKGALFEIGIATKANDYSGNGQITVDETKLKNALTNDPDKVAALFTDSDGVAYKMQSVINDNIKTTGGSGLLVAKAGLDNSTTYDNSTLTQKISDYTKTIKDLQTRLKDEQDRYYSKFTKLEQYISQMNAQSGIFTNFGTSS</sequence>
<dbReference type="Pfam" id="PF02465">
    <property type="entry name" value="FliD_N"/>
    <property type="match status" value="1"/>
</dbReference>
<evidence type="ECO:0000256" key="1">
    <source>
        <dbReference type="ARBA" id="ARBA00004365"/>
    </source>
</evidence>
<evidence type="ECO:0000256" key="9">
    <source>
        <dbReference type="SAM" id="MobiDB-lite"/>
    </source>
</evidence>
<dbReference type="InterPro" id="IPR040026">
    <property type="entry name" value="FliD"/>
</dbReference>
<feature type="domain" description="Flagellar hook-associated protein 2 C-terminal" evidence="11">
    <location>
        <begin position="628"/>
        <end position="901"/>
    </location>
</feature>
<comment type="similarity">
    <text evidence="2">Belongs to the FliD family.</text>
</comment>
<proteinExistence type="inferred from homology"/>
<gene>
    <name evidence="12" type="primary">fliD</name>
    <name evidence="12" type="ORF">OUY18_02135</name>
</gene>
<reference evidence="12 13" key="1">
    <citation type="submission" date="2022-11" db="EMBL/GenBank/DDBJ databases">
        <authorList>
            <person name="Caiyu Z."/>
        </authorList>
    </citation>
    <scope>NUCLEOTIDE SEQUENCE [LARGE SCALE GENOMIC DNA]</scope>
    <source>
        <strain evidence="12 13">YR-4</strain>
    </source>
</reference>
<feature type="coiled-coil region" evidence="8">
    <location>
        <begin position="857"/>
        <end position="884"/>
    </location>
</feature>
<name>A0ABT4BQG3_9FIRM</name>
<dbReference type="Pfam" id="PF07195">
    <property type="entry name" value="FliD_C"/>
    <property type="match status" value="1"/>
</dbReference>
<evidence type="ECO:0000259" key="11">
    <source>
        <dbReference type="Pfam" id="PF07195"/>
    </source>
</evidence>